<dbReference type="FunFam" id="3.20.20.70:FF:000059">
    <property type="entry name" value="N-ethylmaleimide reductase, FMN-linked"/>
    <property type="match status" value="1"/>
</dbReference>
<dbReference type="Pfam" id="PF00724">
    <property type="entry name" value="Oxidored_FMN"/>
    <property type="match status" value="1"/>
</dbReference>
<protein>
    <submittedName>
        <fullName evidence="5">N-ethylmaleimide reductase</fullName>
        <ecNumber evidence="5">1.-.-.-</ecNumber>
    </submittedName>
</protein>
<dbReference type="PANTHER" id="PTHR22893">
    <property type="entry name" value="NADH OXIDOREDUCTASE-RELATED"/>
    <property type="match status" value="1"/>
</dbReference>
<evidence type="ECO:0000256" key="3">
    <source>
        <dbReference type="ARBA" id="ARBA00023002"/>
    </source>
</evidence>
<dbReference type="Proteomes" id="UP000532440">
    <property type="component" value="Unassembled WGS sequence"/>
</dbReference>
<comment type="caution">
    <text evidence="5">The sequence shown here is derived from an EMBL/GenBank/DDBJ whole genome shotgun (WGS) entry which is preliminary data.</text>
</comment>
<gene>
    <name evidence="5" type="ORF">HNQ70_002771</name>
</gene>
<reference evidence="5 6" key="1">
    <citation type="submission" date="2020-08" db="EMBL/GenBank/DDBJ databases">
        <title>Genomic Encyclopedia of Type Strains, Phase IV (KMG-IV): sequencing the most valuable type-strain genomes for metagenomic binning, comparative biology and taxonomic classification.</title>
        <authorList>
            <person name="Goeker M."/>
        </authorList>
    </citation>
    <scope>NUCLEOTIDE SEQUENCE [LARGE SCALE GENOMIC DNA]</scope>
    <source>
        <strain evidence="5 6">DSM 29781</strain>
    </source>
</reference>
<dbReference type="CDD" id="cd02933">
    <property type="entry name" value="OYE_like_FMN"/>
    <property type="match status" value="1"/>
</dbReference>
<keyword evidence="6" id="KW-1185">Reference proteome</keyword>
<dbReference type="Gene3D" id="3.20.20.70">
    <property type="entry name" value="Aldolase class I"/>
    <property type="match status" value="1"/>
</dbReference>
<keyword evidence="3 5" id="KW-0560">Oxidoreductase</keyword>
<sequence length="367" mass="40257">MTNTDLFAPCTFNGLPLKNRIVMSPLTRARADMEGNAGALQAEYYAQRASAGLLITEATAVLPEGRGGPFLPGLWDERHVAAWRLTTEAVHAKGGRIFCQLWHAGRLSHSSLHPKGQPPVAPSPYRQKGKVVGANGLADYEEARELRLDELPGVVDAFRQAARRAREAGFDGVEVHGAHSYLLDSFLRDMTNRRTDAYGGTIENRARLLLEVMAAVAQVWDPERTAVRLSPIGHAYDAWDSDPESLFTHVVEQLNALRIGWLDLVEGDTGVSRDAEPSFDLGKLRRLFKGALIANNLYDLELAVQARRTDAADLIAFGRPFIGNPDLVERLQAGAPLVEADRRTYYSGGEKGYIDFPPMSREDAAAG</sequence>
<evidence type="ECO:0000313" key="6">
    <source>
        <dbReference type="Proteomes" id="UP000532440"/>
    </source>
</evidence>
<comment type="similarity">
    <text evidence="2">Belongs to the NADH:flavin oxidoreductase/NADH oxidase family.</text>
</comment>
<name>A0A7W8HIV4_9BURK</name>
<organism evidence="5 6">
    <name type="scientific">Quisquiliibacterium transsilvanicum</name>
    <dbReference type="NCBI Taxonomy" id="1549638"/>
    <lineage>
        <taxon>Bacteria</taxon>
        <taxon>Pseudomonadati</taxon>
        <taxon>Pseudomonadota</taxon>
        <taxon>Betaproteobacteria</taxon>
        <taxon>Burkholderiales</taxon>
        <taxon>Burkholderiaceae</taxon>
        <taxon>Quisquiliibacterium</taxon>
    </lineage>
</organism>
<proteinExistence type="inferred from homology"/>
<accession>A0A7W8HIV4</accession>
<evidence type="ECO:0000259" key="4">
    <source>
        <dbReference type="Pfam" id="PF00724"/>
    </source>
</evidence>
<dbReference type="PANTHER" id="PTHR22893:SF91">
    <property type="entry name" value="NADPH DEHYDROGENASE 2-RELATED"/>
    <property type="match status" value="1"/>
</dbReference>
<dbReference type="SUPFAM" id="SSF51395">
    <property type="entry name" value="FMN-linked oxidoreductases"/>
    <property type="match status" value="1"/>
</dbReference>
<dbReference type="InterPro" id="IPR045247">
    <property type="entry name" value="Oye-like"/>
</dbReference>
<dbReference type="EMBL" id="JACHGB010000005">
    <property type="protein sequence ID" value="MBB5272748.1"/>
    <property type="molecule type" value="Genomic_DNA"/>
</dbReference>
<evidence type="ECO:0000256" key="2">
    <source>
        <dbReference type="ARBA" id="ARBA00005979"/>
    </source>
</evidence>
<dbReference type="InterPro" id="IPR001155">
    <property type="entry name" value="OxRdtase_FMN_N"/>
</dbReference>
<dbReference type="GO" id="GO:0010181">
    <property type="term" value="F:FMN binding"/>
    <property type="evidence" value="ECO:0007669"/>
    <property type="project" value="InterPro"/>
</dbReference>
<evidence type="ECO:0000313" key="5">
    <source>
        <dbReference type="EMBL" id="MBB5272748.1"/>
    </source>
</evidence>
<dbReference type="AlphaFoldDB" id="A0A7W8HIV4"/>
<feature type="domain" description="NADH:flavin oxidoreductase/NADH oxidase N-terminal" evidence="4">
    <location>
        <begin position="5"/>
        <end position="336"/>
    </location>
</feature>
<dbReference type="InterPro" id="IPR013785">
    <property type="entry name" value="Aldolase_TIM"/>
</dbReference>
<dbReference type="GO" id="GO:0016628">
    <property type="term" value="F:oxidoreductase activity, acting on the CH-CH group of donors, NAD or NADP as acceptor"/>
    <property type="evidence" value="ECO:0007669"/>
    <property type="project" value="UniProtKB-ARBA"/>
</dbReference>
<dbReference type="RefSeq" id="WP_183968565.1">
    <property type="nucleotide sequence ID" value="NZ_BAABEW010000012.1"/>
</dbReference>
<evidence type="ECO:0000256" key="1">
    <source>
        <dbReference type="ARBA" id="ARBA00001917"/>
    </source>
</evidence>
<comment type="cofactor">
    <cofactor evidence="1">
        <name>FMN</name>
        <dbReference type="ChEBI" id="CHEBI:58210"/>
    </cofactor>
</comment>
<dbReference type="EC" id="1.-.-.-" evidence="5"/>
<dbReference type="GO" id="GO:0005829">
    <property type="term" value="C:cytosol"/>
    <property type="evidence" value="ECO:0007669"/>
    <property type="project" value="UniProtKB-ARBA"/>
</dbReference>